<dbReference type="GO" id="GO:0016746">
    <property type="term" value="F:acyltransferase activity"/>
    <property type="evidence" value="ECO:0007669"/>
    <property type="project" value="UniProtKB-KW"/>
</dbReference>
<dbReference type="EMBL" id="JBFBLL010000001">
    <property type="protein sequence ID" value="MEV8157101.1"/>
    <property type="molecule type" value="Genomic_DNA"/>
</dbReference>
<dbReference type="RefSeq" id="WP_363783755.1">
    <property type="nucleotide sequence ID" value="NZ_JBFBLL010000001.1"/>
</dbReference>
<dbReference type="Pfam" id="PF00583">
    <property type="entry name" value="Acetyltransf_1"/>
    <property type="match status" value="1"/>
</dbReference>
<comment type="caution">
    <text evidence="2">The sequence shown here is derived from an EMBL/GenBank/DDBJ whole genome shotgun (WGS) entry which is preliminary data.</text>
</comment>
<sequence length="167" mass="18650">MTGNITLIARTAPSSREVTATSRAVTEADTAELTRLFLEAYGSKISGTAEDAERMIRGAFQGDFGPFLSRESQLIEDENGTPVAAAVVLERRKDRTLPDVPYLFELFTASSHRRRGYAEQLVRQVMASLHESGYEEVCVRIPEDNAAALALYLTLDFNRWTPEQDEF</sequence>
<dbReference type="SUPFAM" id="SSF55729">
    <property type="entry name" value="Acyl-CoA N-acyltransferases (Nat)"/>
    <property type="match status" value="1"/>
</dbReference>
<evidence type="ECO:0000259" key="1">
    <source>
        <dbReference type="PROSITE" id="PS51186"/>
    </source>
</evidence>
<dbReference type="EC" id="2.3.1.-" evidence="2"/>
<gene>
    <name evidence="2" type="ORF">AB0O96_02670</name>
</gene>
<dbReference type="PROSITE" id="PS51186">
    <property type="entry name" value="GNAT"/>
    <property type="match status" value="1"/>
</dbReference>
<proteinExistence type="predicted"/>
<protein>
    <submittedName>
        <fullName evidence="2">GNAT family N-acetyltransferase</fullName>
        <ecNumber evidence="2">2.3.1.-</ecNumber>
    </submittedName>
</protein>
<dbReference type="CDD" id="cd04301">
    <property type="entry name" value="NAT_SF"/>
    <property type="match status" value="1"/>
</dbReference>
<accession>A0ABV3K9M2</accession>
<dbReference type="Proteomes" id="UP001553031">
    <property type="component" value="Unassembled WGS sequence"/>
</dbReference>
<feature type="domain" description="N-acetyltransferase" evidence="1">
    <location>
        <begin position="20"/>
        <end position="167"/>
    </location>
</feature>
<evidence type="ECO:0000313" key="2">
    <source>
        <dbReference type="EMBL" id="MEV8157101.1"/>
    </source>
</evidence>
<reference evidence="2 3" key="1">
    <citation type="submission" date="2024-06" db="EMBL/GenBank/DDBJ databases">
        <title>The Natural Products Discovery Center: Release of the First 8490 Sequenced Strains for Exploring Actinobacteria Biosynthetic Diversity.</title>
        <authorList>
            <person name="Kalkreuter E."/>
            <person name="Kautsar S.A."/>
            <person name="Yang D."/>
            <person name="Bader C.D."/>
            <person name="Teijaro C.N."/>
            <person name="Fluegel L."/>
            <person name="Davis C.M."/>
            <person name="Simpson J.R."/>
            <person name="Lauterbach L."/>
            <person name="Steele A.D."/>
            <person name="Gui C."/>
            <person name="Meng S."/>
            <person name="Li G."/>
            <person name="Viehrig K."/>
            <person name="Ye F."/>
            <person name="Su P."/>
            <person name="Kiefer A.F."/>
            <person name="Nichols A."/>
            <person name="Cepeda A.J."/>
            <person name="Yan W."/>
            <person name="Fan B."/>
            <person name="Jiang Y."/>
            <person name="Adhikari A."/>
            <person name="Zheng C.-J."/>
            <person name="Schuster L."/>
            <person name="Cowan T.M."/>
            <person name="Smanski M.J."/>
            <person name="Chevrette M.G."/>
            <person name="De Carvalho L.P.S."/>
            <person name="Shen B."/>
        </authorList>
    </citation>
    <scope>NUCLEOTIDE SEQUENCE [LARGE SCALE GENOMIC DNA]</scope>
    <source>
        <strain evidence="2 3">NPDC079179</strain>
    </source>
</reference>
<dbReference type="Gene3D" id="3.40.630.30">
    <property type="match status" value="1"/>
</dbReference>
<organism evidence="2 3">
    <name type="scientific">Kocuria salsicia</name>
    <dbReference type="NCBI Taxonomy" id="664639"/>
    <lineage>
        <taxon>Bacteria</taxon>
        <taxon>Bacillati</taxon>
        <taxon>Actinomycetota</taxon>
        <taxon>Actinomycetes</taxon>
        <taxon>Micrococcales</taxon>
        <taxon>Micrococcaceae</taxon>
        <taxon>Kocuria</taxon>
    </lineage>
</organism>
<keyword evidence="3" id="KW-1185">Reference proteome</keyword>
<keyword evidence="2" id="KW-0808">Transferase</keyword>
<keyword evidence="2" id="KW-0012">Acyltransferase</keyword>
<dbReference type="InterPro" id="IPR016181">
    <property type="entry name" value="Acyl_CoA_acyltransferase"/>
</dbReference>
<dbReference type="InterPro" id="IPR000182">
    <property type="entry name" value="GNAT_dom"/>
</dbReference>
<evidence type="ECO:0000313" key="3">
    <source>
        <dbReference type="Proteomes" id="UP001553031"/>
    </source>
</evidence>
<name>A0ABV3K9M2_9MICC</name>